<dbReference type="OrthoDB" id="426882at2759"/>
<sequence length="392" mass="44373">MAPFTETPIFSSKRRSPFQVSKEPDLLDGWWTSDYVFSLERRAIFSKVWVCISHRSRFTKPGDYISTKLAGFPILVILGKDHIVRAFHNVCRHRAYTVAKKEAGSSLILGCRYHGWSYDTKGNLVKAPQFDGIEGFNKAENSLFQIRACKDRAGFIHINLDAAGHLEHAPDCDDTVRFSAEHGISTDSTWLMGWYVDSGFNWKTAGANDRTGIGTNLPTANTTNMVDSIFSLFRRPRLDLGSTQTLQLTPITTVLVFPKSPIWVMLTTLPVSIEKCAIRCDVFSTTKEALDRRDEQFLRALLDSRVQDLEERYSALKGSTPTEDSSVLPLLKAHLKLERLAGTKIFPERRDDSRSTSFCRAEKVCRELDLMAKAEKSMDMVRVDSLRGDMEW</sequence>
<organism evidence="7 8">
    <name type="scientific">Pleomassaria siparia CBS 279.74</name>
    <dbReference type="NCBI Taxonomy" id="1314801"/>
    <lineage>
        <taxon>Eukaryota</taxon>
        <taxon>Fungi</taxon>
        <taxon>Dikarya</taxon>
        <taxon>Ascomycota</taxon>
        <taxon>Pezizomycotina</taxon>
        <taxon>Dothideomycetes</taxon>
        <taxon>Pleosporomycetidae</taxon>
        <taxon>Pleosporales</taxon>
        <taxon>Pleomassariaceae</taxon>
        <taxon>Pleomassaria</taxon>
    </lineage>
</organism>
<proteinExistence type="predicted"/>
<keyword evidence="1" id="KW-0001">2Fe-2S</keyword>
<feature type="domain" description="Rieske" evidence="6">
    <location>
        <begin position="60"/>
        <end position="147"/>
    </location>
</feature>
<dbReference type="PANTHER" id="PTHR43756">
    <property type="entry name" value="CHOLINE MONOOXYGENASE, CHLOROPLASTIC"/>
    <property type="match status" value="1"/>
</dbReference>
<keyword evidence="4" id="KW-0408">Iron</keyword>
<protein>
    <submittedName>
        <fullName evidence="7">ISP domain-containing protein</fullName>
    </submittedName>
</protein>
<accession>A0A6G1K8M9</accession>
<dbReference type="InterPro" id="IPR001663">
    <property type="entry name" value="Rng_hydr_dOase-A"/>
</dbReference>
<dbReference type="Gene3D" id="3.90.380.10">
    <property type="entry name" value="Naphthalene 1,2-dioxygenase Alpha Subunit, Chain A, domain 1"/>
    <property type="match status" value="1"/>
</dbReference>
<dbReference type="SUPFAM" id="SSF50022">
    <property type="entry name" value="ISP domain"/>
    <property type="match status" value="1"/>
</dbReference>
<keyword evidence="3" id="KW-0560">Oxidoreductase</keyword>
<dbReference type="EMBL" id="MU005770">
    <property type="protein sequence ID" value="KAF2709249.1"/>
    <property type="molecule type" value="Genomic_DNA"/>
</dbReference>
<dbReference type="CDD" id="cd03469">
    <property type="entry name" value="Rieske_RO_Alpha_N"/>
    <property type="match status" value="1"/>
</dbReference>
<evidence type="ECO:0000256" key="3">
    <source>
        <dbReference type="ARBA" id="ARBA00023002"/>
    </source>
</evidence>
<dbReference type="AlphaFoldDB" id="A0A6G1K8M9"/>
<dbReference type="PROSITE" id="PS51296">
    <property type="entry name" value="RIESKE"/>
    <property type="match status" value="1"/>
</dbReference>
<dbReference type="PRINTS" id="PR00090">
    <property type="entry name" value="RNGDIOXGNASE"/>
</dbReference>
<dbReference type="InterPro" id="IPR017941">
    <property type="entry name" value="Rieske_2Fe-2S"/>
</dbReference>
<evidence type="ECO:0000256" key="4">
    <source>
        <dbReference type="ARBA" id="ARBA00023004"/>
    </source>
</evidence>
<keyword evidence="2" id="KW-0479">Metal-binding</keyword>
<evidence type="ECO:0000313" key="7">
    <source>
        <dbReference type="EMBL" id="KAF2709249.1"/>
    </source>
</evidence>
<reference evidence="7" key="1">
    <citation type="journal article" date="2020" name="Stud. Mycol.">
        <title>101 Dothideomycetes genomes: a test case for predicting lifestyles and emergence of pathogens.</title>
        <authorList>
            <person name="Haridas S."/>
            <person name="Albert R."/>
            <person name="Binder M."/>
            <person name="Bloem J."/>
            <person name="Labutti K."/>
            <person name="Salamov A."/>
            <person name="Andreopoulos B."/>
            <person name="Baker S."/>
            <person name="Barry K."/>
            <person name="Bills G."/>
            <person name="Bluhm B."/>
            <person name="Cannon C."/>
            <person name="Castanera R."/>
            <person name="Culley D."/>
            <person name="Daum C."/>
            <person name="Ezra D."/>
            <person name="Gonzalez J."/>
            <person name="Henrissat B."/>
            <person name="Kuo A."/>
            <person name="Liang C."/>
            <person name="Lipzen A."/>
            <person name="Lutzoni F."/>
            <person name="Magnuson J."/>
            <person name="Mondo S."/>
            <person name="Nolan M."/>
            <person name="Ohm R."/>
            <person name="Pangilinan J."/>
            <person name="Park H.-J."/>
            <person name="Ramirez L."/>
            <person name="Alfaro M."/>
            <person name="Sun H."/>
            <person name="Tritt A."/>
            <person name="Yoshinaga Y."/>
            <person name="Zwiers L.-H."/>
            <person name="Turgeon B."/>
            <person name="Goodwin S."/>
            <person name="Spatafora J."/>
            <person name="Crous P."/>
            <person name="Grigoriev I."/>
        </authorList>
    </citation>
    <scope>NUCLEOTIDE SEQUENCE</scope>
    <source>
        <strain evidence="7">CBS 279.74</strain>
    </source>
</reference>
<dbReference type="GO" id="GO:0051537">
    <property type="term" value="F:2 iron, 2 sulfur cluster binding"/>
    <property type="evidence" value="ECO:0007669"/>
    <property type="project" value="UniProtKB-KW"/>
</dbReference>
<dbReference type="Pfam" id="PF00355">
    <property type="entry name" value="Rieske"/>
    <property type="match status" value="1"/>
</dbReference>
<evidence type="ECO:0000259" key="6">
    <source>
        <dbReference type="PROSITE" id="PS51296"/>
    </source>
</evidence>
<dbReference type="PANTHER" id="PTHR43756:SF6">
    <property type="entry name" value="CLUSTER-BINDING PROTEIN, PUTATIVE (AFU_ORTHOLOGUE AFUA_6G03920)-RELATED"/>
    <property type="match status" value="1"/>
</dbReference>
<name>A0A6G1K8M9_9PLEO</name>
<dbReference type="InterPro" id="IPR036922">
    <property type="entry name" value="Rieske_2Fe-2S_sf"/>
</dbReference>
<dbReference type="GO" id="GO:0046872">
    <property type="term" value="F:metal ion binding"/>
    <property type="evidence" value="ECO:0007669"/>
    <property type="project" value="UniProtKB-KW"/>
</dbReference>
<gene>
    <name evidence="7" type="ORF">K504DRAFT_406211</name>
</gene>
<keyword evidence="8" id="KW-1185">Reference proteome</keyword>
<keyword evidence="5" id="KW-0411">Iron-sulfur</keyword>
<dbReference type="Proteomes" id="UP000799428">
    <property type="component" value="Unassembled WGS sequence"/>
</dbReference>
<evidence type="ECO:0000256" key="5">
    <source>
        <dbReference type="ARBA" id="ARBA00023014"/>
    </source>
</evidence>
<dbReference type="Gene3D" id="2.102.10.10">
    <property type="entry name" value="Rieske [2Fe-2S] iron-sulphur domain"/>
    <property type="match status" value="1"/>
</dbReference>
<evidence type="ECO:0000313" key="8">
    <source>
        <dbReference type="Proteomes" id="UP000799428"/>
    </source>
</evidence>
<evidence type="ECO:0000256" key="2">
    <source>
        <dbReference type="ARBA" id="ARBA00022723"/>
    </source>
</evidence>
<evidence type="ECO:0000256" key="1">
    <source>
        <dbReference type="ARBA" id="ARBA00022714"/>
    </source>
</evidence>
<dbReference type="GO" id="GO:0016491">
    <property type="term" value="F:oxidoreductase activity"/>
    <property type="evidence" value="ECO:0007669"/>
    <property type="project" value="UniProtKB-KW"/>
</dbReference>